<feature type="transmembrane region" description="Helical" evidence="1">
    <location>
        <begin position="319"/>
        <end position="340"/>
    </location>
</feature>
<dbReference type="GO" id="GO:0016020">
    <property type="term" value="C:membrane"/>
    <property type="evidence" value="ECO:0007669"/>
    <property type="project" value="TreeGrafter"/>
</dbReference>
<sequence>MSHRAAEAIERQNFTVVQALRGLAAMWVVLFHAREGGHLPTLYASLPSWFKTTVFDQGHNGVPIFFALSGFVIAHSVRELSPSVRNFGRFALKRIIRLDPPYWASIVFVLAMGLLSSIVKHERMAWPSFGAISSHLFYLQAFLNYPQINTVYWTLAYEVQFYLFFVGLITATGLLYGEKTWAKEAAWWIMYGLAITALFVPRDKMMPGLFVNLWPAFFIGAVAYRAVEAKTRWIALLTLAGLMLAFGHEGIEFWIYSTITALLLFFFLKTGAIYTSLNWKWLQFLGAISYSLYLLHNPITGAAGFVGHKFLGTGVIADIGVLIGIAIASVVGSTGFWWLIERKAQAWSKHVRLKTASNPSI</sequence>
<keyword evidence="1" id="KW-0472">Membrane</keyword>
<feature type="transmembrane region" description="Helical" evidence="1">
    <location>
        <begin position="102"/>
        <end position="119"/>
    </location>
</feature>
<feature type="transmembrane region" description="Helical" evidence="1">
    <location>
        <begin position="281"/>
        <end position="299"/>
    </location>
</feature>
<protein>
    <submittedName>
        <fullName evidence="3">Acyltransferase</fullName>
    </submittedName>
</protein>
<feature type="transmembrane region" description="Helical" evidence="1">
    <location>
        <begin position="184"/>
        <end position="200"/>
    </location>
</feature>
<dbReference type="GO" id="GO:0000271">
    <property type="term" value="P:polysaccharide biosynthetic process"/>
    <property type="evidence" value="ECO:0007669"/>
    <property type="project" value="TreeGrafter"/>
</dbReference>
<accession>A0A9E8CS58</accession>
<keyword evidence="3" id="KW-0012">Acyltransferase</keyword>
<dbReference type="InterPro" id="IPR002656">
    <property type="entry name" value="Acyl_transf_3_dom"/>
</dbReference>
<dbReference type="InterPro" id="IPR050879">
    <property type="entry name" value="Acyltransferase_3"/>
</dbReference>
<dbReference type="GO" id="GO:0016747">
    <property type="term" value="F:acyltransferase activity, transferring groups other than amino-acyl groups"/>
    <property type="evidence" value="ECO:0007669"/>
    <property type="project" value="InterPro"/>
</dbReference>
<organism evidence="3">
    <name type="scientific">Bosea sp. NBC_00436</name>
    <dbReference type="NCBI Taxonomy" id="2969620"/>
    <lineage>
        <taxon>Bacteria</taxon>
        <taxon>Pseudomonadati</taxon>
        <taxon>Pseudomonadota</taxon>
        <taxon>Alphaproteobacteria</taxon>
        <taxon>Hyphomicrobiales</taxon>
        <taxon>Boseaceae</taxon>
        <taxon>Bosea</taxon>
    </lineage>
</organism>
<evidence type="ECO:0000256" key="1">
    <source>
        <dbReference type="SAM" id="Phobius"/>
    </source>
</evidence>
<feature type="transmembrane region" description="Helical" evidence="1">
    <location>
        <begin position="206"/>
        <end position="224"/>
    </location>
</feature>
<keyword evidence="1" id="KW-0812">Transmembrane</keyword>
<dbReference type="EMBL" id="CP102774">
    <property type="protein sequence ID" value="UZF86711.1"/>
    <property type="molecule type" value="Genomic_DNA"/>
</dbReference>
<feature type="transmembrane region" description="Helical" evidence="1">
    <location>
        <begin position="231"/>
        <end position="247"/>
    </location>
</feature>
<dbReference type="AlphaFoldDB" id="A0A9E8CS58"/>
<dbReference type="Pfam" id="PF01757">
    <property type="entry name" value="Acyl_transf_3"/>
    <property type="match status" value="1"/>
</dbReference>
<keyword evidence="1" id="KW-1133">Transmembrane helix</keyword>
<gene>
    <name evidence="3" type="ORF">NWE54_23605</name>
</gene>
<dbReference type="PANTHER" id="PTHR23028">
    <property type="entry name" value="ACETYLTRANSFERASE"/>
    <property type="match status" value="1"/>
</dbReference>
<reference evidence="3" key="1">
    <citation type="submission" date="2022-08" db="EMBL/GenBank/DDBJ databases">
        <title>Complete Genome Sequences of 2 Bosea sp. soil isolates.</title>
        <authorList>
            <person name="Alvarez Arevalo M."/>
            <person name="Sterndorff E.B."/>
            <person name="Faurdal D."/>
            <person name="Joergensen T.S."/>
            <person name="Weber T."/>
        </authorList>
    </citation>
    <scope>NUCLEOTIDE SEQUENCE</scope>
    <source>
        <strain evidence="3">NBC_00436</strain>
    </source>
</reference>
<feature type="domain" description="Acyltransferase 3" evidence="2">
    <location>
        <begin position="19"/>
        <end position="337"/>
    </location>
</feature>
<proteinExistence type="predicted"/>
<keyword evidence="3" id="KW-0808">Transferase</keyword>
<evidence type="ECO:0000313" key="3">
    <source>
        <dbReference type="EMBL" id="UZF86711.1"/>
    </source>
</evidence>
<dbReference type="PANTHER" id="PTHR23028:SF53">
    <property type="entry name" value="ACYL_TRANSF_3 DOMAIN-CONTAINING PROTEIN"/>
    <property type="match status" value="1"/>
</dbReference>
<feature type="transmembrane region" description="Helical" evidence="1">
    <location>
        <begin position="253"/>
        <end position="274"/>
    </location>
</feature>
<name>A0A9E8CS58_9HYPH</name>
<evidence type="ECO:0000259" key="2">
    <source>
        <dbReference type="Pfam" id="PF01757"/>
    </source>
</evidence>
<feature type="transmembrane region" description="Helical" evidence="1">
    <location>
        <begin position="159"/>
        <end position="177"/>
    </location>
</feature>